<comment type="caution">
    <text evidence="1">The sequence shown here is derived from an EMBL/GenBank/DDBJ whole genome shotgun (WGS) entry which is preliminary data.</text>
</comment>
<dbReference type="InterPro" id="IPR052411">
    <property type="entry name" value="c-mor_Regulatory_Protein"/>
</dbReference>
<dbReference type="AlphaFoldDB" id="A0A645B6C9"/>
<organism evidence="1">
    <name type="scientific">bioreactor metagenome</name>
    <dbReference type="NCBI Taxonomy" id="1076179"/>
    <lineage>
        <taxon>unclassified sequences</taxon>
        <taxon>metagenomes</taxon>
        <taxon>ecological metagenomes</taxon>
    </lineage>
</organism>
<gene>
    <name evidence="1" type="ORF">SDC9_107821</name>
</gene>
<dbReference type="PANTHER" id="PTHR37812:SF1">
    <property type="entry name" value="MU-LIKE PROPHAGE FLUMU PROTEIN C"/>
    <property type="match status" value="1"/>
</dbReference>
<dbReference type="Gene3D" id="1.10.10.60">
    <property type="entry name" value="Homeodomain-like"/>
    <property type="match status" value="1"/>
</dbReference>
<proteinExistence type="predicted"/>
<sequence>MVYKNGKDILPIELLEEVQKYIQGEIIYIPRKKNERARWGEVNGTRELIKDRNFEIYSLYRKGFKIKDLVKLYNLSEDSIRRIVYSDNAKTGK</sequence>
<dbReference type="SUPFAM" id="SSF46689">
    <property type="entry name" value="Homeodomain-like"/>
    <property type="match status" value="1"/>
</dbReference>
<dbReference type="InterPro" id="IPR009057">
    <property type="entry name" value="Homeodomain-like_sf"/>
</dbReference>
<name>A0A645B6C9_9ZZZZ</name>
<evidence type="ECO:0008006" key="2">
    <source>
        <dbReference type="Google" id="ProtNLM"/>
    </source>
</evidence>
<dbReference type="InterPro" id="IPR049739">
    <property type="entry name" value="YraL-like"/>
</dbReference>
<dbReference type="EMBL" id="VSSQ01018078">
    <property type="protein sequence ID" value="MPM60967.1"/>
    <property type="molecule type" value="Genomic_DNA"/>
</dbReference>
<accession>A0A645B6C9</accession>
<dbReference type="NCBIfam" id="NF040785">
    <property type="entry name" value="CD3324_fam"/>
    <property type="match status" value="1"/>
</dbReference>
<dbReference type="PANTHER" id="PTHR37812">
    <property type="entry name" value="MU-LIKE PROPHAGE FLUMU PROTEIN C"/>
    <property type="match status" value="1"/>
</dbReference>
<reference evidence="1" key="1">
    <citation type="submission" date="2019-08" db="EMBL/GenBank/DDBJ databases">
        <authorList>
            <person name="Kucharzyk K."/>
            <person name="Murdoch R.W."/>
            <person name="Higgins S."/>
            <person name="Loffler F."/>
        </authorList>
    </citation>
    <scope>NUCLEOTIDE SEQUENCE</scope>
</reference>
<protein>
    <recommendedName>
        <fullName evidence="2">Mor transcription activator domain-containing protein</fullName>
    </recommendedName>
</protein>
<evidence type="ECO:0000313" key="1">
    <source>
        <dbReference type="EMBL" id="MPM60967.1"/>
    </source>
</evidence>